<dbReference type="eggNOG" id="COG0847">
    <property type="taxonomic scope" value="Bacteria"/>
</dbReference>
<evidence type="ECO:0000313" key="2">
    <source>
        <dbReference type="Proteomes" id="UP000000366"/>
    </source>
</evidence>
<name>A2SHX7_METPP</name>
<dbReference type="HOGENOM" id="CLU_117593_1_0_4"/>
<reference evidence="1 2" key="1">
    <citation type="journal article" date="2007" name="J. Bacteriol.">
        <title>Whole-genome analysis of the methyl tert-butyl ether-degrading beta-proteobacterium Methylibium petroleiphilum PM1.</title>
        <authorList>
            <person name="Kane S.R."/>
            <person name="Chakicherla A.Y."/>
            <person name="Chain P.S.G."/>
            <person name="Schmidt R."/>
            <person name="Shin M.W."/>
            <person name="Legler T.C."/>
            <person name="Scow K.M."/>
            <person name="Larimer F.W."/>
            <person name="Lucas S.M."/>
            <person name="Richardson P.M."/>
            <person name="Hristova K.R."/>
        </authorList>
    </citation>
    <scope>NUCLEOTIDE SEQUENCE [LARGE SCALE GENOMIC DNA]</scope>
    <source>
        <strain evidence="2">ATCC BAA-1232 / LMG 22953 / PM1</strain>
    </source>
</reference>
<dbReference type="Proteomes" id="UP000000366">
    <property type="component" value="Chromosome"/>
</dbReference>
<accession>A2SHX7</accession>
<protein>
    <recommendedName>
        <fullName evidence="3">Exonuclease domain-containing protein</fullName>
    </recommendedName>
</protein>
<dbReference type="SUPFAM" id="SSF53098">
    <property type="entry name" value="Ribonuclease H-like"/>
    <property type="match status" value="1"/>
</dbReference>
<keyword evidence="2" id="KW-1185">Reference proteome</keyword>
<gene>
    <name evidence="1" type="ordered locus">Mpe_A2210</name>
</gene>
<dbReference type="InterPro" id="IPR036397">
    <property type="entry name" value="RNaseH_sf"/>
</dbReference>
<dbReference type="Gene3D" id="3.30.420.10">
    <property type="entry name" value="Ribonuclease H-like superfamily/Ribonuclease H"/>
    <property type="match status" value="1"/>
</dbReference>
<dbReference type="InterPro" id="IPR012337">
    <property type="entry name" value="RNaseH-like_sf"/>
</dbReference>
<proteinExistence type="predicted"/>
<dbReference type="EMBL" id="CP000555">
    <property type="protein sequence ID" value="ABM95166.1"/>
    <property type="molecule type" value="Genomic_DNA"/>
</dbReference>
<dbReference type="RefSeq" id="WP_011829803.1">
    <property type="nucleotide sequence ID" value="NC_008825.1"/>
</dbReference>
<organism evidence="1 2">
    <name type="scientific">Methylibium petroleiphilum (strain ATCC BAA-1232 / LMG 22953 / PM1)</name>
    <dbReference type="NCBI Taxonomy" id="420662"/>
    <lineage>
        <taxon>Bacteria</taxon>
        <taxon>Pseudomonadati</taxon>
        <taxon>Pseudomonadota</taxon>
        <taxon>Betaproteobacteria</taxon>
        <taxon>Burkholderiales</taxon>
        <taxon>Sphaerotilaceae</taxon>
        <taxon>Methylibium</taxon>
    </lineage>
</organism>
<dbReference type="AlphaFoldDB" id="A2SHX7"/>
<dbReference type="KEGG" id="mpt:Mpe_A2210"/>
<dbReference type="STRING" id="420662.Mpe_A2210"/>
<sequence length="175" mass="19998">MLTPPRPFEPAAPTILDIEASGFGRGSYPIEVGFVLPDGRAWCSLIRPEPDWLHWDPQAQALHHIPRELAQRHGRSAAEVAGLLNQRLNGRVAYCDGWAHDYPWLARLYDAAELTPSFRLEHLLSLLDEDQARRFDALKRQVIAESGQQRHRASTDARMLQLALRRLRPASLRRR</sequence>
<dbReference type="GO" id="GO:0003676">
    <property type="term" value="F:nucleic acid binding"/>
    <property type="evidence" value="ECO:0007669"/>
    <property type="project" value="InterPro"/>
</dbReference>
<evidence type="ECO:0000313" key="1">
    <source>
        <dbReference type="EMBL" id="ABM95166.1"/>
    </source>
</evidence>
<evidence type="ECO:0008006" key="3">
    <source>
        <dbReference type="Google" id="ProtNLM"/>
    </source>
</evidence>